<dbReference type="EMBL" id="HQ406778">
    <property type="protein sequence ID" value="ADW79988.1"/>
    <property type="molecule type" value="Genomic_DNA"/>
</dbReference>
<dbReference type="RefSeq" id="YP_004306491.1">
    <property type="nucleotide sequence ID" value="NC_015269.1"/>
</dbReference>
<organism evidence="2 3">
    <name type="scientific">Salmonella phage Spc35</name>
    <dbReference type="NCBI Taxonomy" id="2991866"/>
    <lineage>
        <taxon>Viruses</taxon>
        <taxon>Duplodnaviria</taxon>
        <taxon>Heunggongvirae</taxon>
        <taxon>Uroviricota</taxon>
        <taxon>Caudoviricetes</taxon>
        <taxon>Demerecviridae</taxon>
        <taxon>Markadamsvirinae</taxon>
        <taxon>Tequintavirus</taxon>
        <taxon>Tequintavirus SPC35</taxon>
    </lineage>
</organism>
<dbReference type="OrthoDB" id="27919at10239"/>
<reference evidence="2 3" key="1">
    <citation type="journal article" date="2011" name="Appl. Environ. Microbiol.">
        <title>Characterization of a T5-Like Coliphage, SPC35, and Differential Development of Resistance to SPC35 in Salmonella enterica Serovar Typhimurium and Escherichia coli.</title>
        <authorList>
            <person name="Kim M."/>
            <person name="Ryu S."/>
        </authorList>
    </citation>
    <scope>NUCLEOTIDE SEQUENCE [LARGE SCALE GENOMIC DNA]</scope>
</reference>
<sequence>MKKLLAYLLCFVVFARPFLLILGRRAQVAARCPVAFVFTFLYKYKVAPFSLFVIIYLVGRQ</sequence>
<feature type="transmembrane region" description="Helical" evidence="1">
    <location>
        <begin position="40"/>
        <end position="59"/>
    </location>
</feature>
<dbReference type="Proteomes" id="UP000008981">
    <property type="component" value="Segment"/>
</dbReference>
<proteinExistence type="predicted"/>
<keyword evidence="1" id="KW-0472">Membrane</keyword>
<name>E9N3V8_9CAUD</name>
<evidence type="ECO:0000313" key="3">
    <source>
        <dbReference type="Proteomes" id="UP000008981"/>
    </source>
</evidence>
<keyword evidence="1" id="KW-0812">Transmembrane</keyword>
<dbReference type="GeneID" id="10324135"/>
<gene>
    <name evidence="2" type="ORF">SPC35_0008</name>
</gene>
<evidence type="ECO:0000256" key="1">
    <source>
        <dbReference type="SAM" id="Phobius"/>
    </source>
</evidence>
<keyword evidence="1" id="KW-1133">Transmembrane helix</keyword>
<protein>
    <submittedName>
        <fullName evidence="2">Uncharacterized protein</fullName>
    </submittedName>
</protein>
<evidence type="ECO:0000313" key="2">
    <source>
        <dbReference type="EMBL" id="ADW79988.1"/>
    </source>
</evidence>
<keyword evidence="3" id="KW-1185">Reference proteome</keyword>
<dbReference type="KEGG" id="vg:10324135"/>
<accession>E9N3V8</accession>